<evidence type="ECO:0000256" key="1">
    <source>
        <dbReference type="ARBA" id="ARBA00022692"/>
    </source>
</evidence>
<feature type="domain" description="HAMP" evidence="8">
    <location>
        <begin position="222"/>
        <end position="274"/>
    </location>
</feature>
<proteinExistence type="inferred from homology"/>
<evidence type="ECO:0000256" key="5">
    <source>
        <dbReference type="PROSITE-ProRule" id="PRU00284"/>
    </source>
</evidence>
<evidence type="ECO:0000259" key="8">
    <source>
        <dbReference type="PROSITE" id="PS50885"/>
    </source>
</evidence>
<evidence type="ECO:0000256" key="3">
    <source>
        <dbReference type="ARBA" id="ARBA00023224"/>
    </source>
</evidence>
<dbReference type="PRINTS" id="PR00260">
    <property type="entry name" value="CHEMTRNSDUCR"/>
</dbReference>
<comment type="similarity">
    <text evidence="4">Belongs to the methyl-accepting chemotaxis (MCP) protein family.</text>
</comment>
<dbReference type="SMART" id="SM00283">
    <property type="entry name" value="MA"/>
    <property type="match status" value="1"/>
</dbReference>
<comment type="caution">
    <text evidence="9">The sequence shown here is derived from an EMBL/GenBank/DDBJ whole genome shotgun (WGS) entry which is preliminary data.</text>
</comment>
<sequence>MTAPATQAGRKRRVFADRSLTVKIMSALLLSSVVTFVVGLVCLAALSAASSATGRISTNVKALTLLNSVSLAGATGSEELLLAVSVGSPEAAQSHIAAMGAAFEKSGKLFEEYQKVTAVDDELLAEWGKVGAQYTDLIQNKLMPAAMSGDAATGIKVFADEVNPLLKQFDAISQKWLEAERARADADIASVDADERDSRTVAIILLGVGLVVSVAVGLLITRSIVKPMRKLSATLDSVADGDLTGRLDSASNDEVGRMTTALNQASEGMGRAVSAMADGIHSLRGATERMSQTTDHLTAGTQETNNQADVVAAAAEQVARNVRTVADGADEMSSSIKEIARSANEAADVAGQAVRAAEATNSTVAKLGESSIEIGNVVKVITSIAEQTNLLALNATIEAARAGDAGKGFAVVANEVKDLARETAKATEDISRRVESIQHDTGNAVEAISEIGQIISRINDFQLTIASAVEEQTATTAEMNRSVGEASSGVADIAANIAVVAKSAAESTASIAQTNVALKDLDRLSAELQGQVDRFVC</sequence>
<keyword evidence="3 5" id="KW-0807">Transducer</keyword>
<feature type="domain" description="Methyl-accepting transducer" evidence="7">
    <location>
        <begin position="279"/>
        <end position="512"/>
    </location>
</feature>
<evidence type="ECO:0000313" key="10">
    <source>
        <dbReference type="Proteomes" id="UP000542674"/>
    </source>
</evidence>
<dbReference type="EMBL" id="JACHJS010000001">
    <property type="protein sequence ID" value="MBB4968396.1"/>
    <property type="molecule type" value="Genomic_DNA"/>
</dbReference>
<gene>
    <name evidence="9" type="ORF">F4559_005755</name>
</gene>
<dbReference type="Pfam" id="PF00015">
    <property type="entry name" value="MCPsignal"/>
    <property type="match status" value="1"/>
</dbReference>
<dbReference type="SUPFAM" id="SSF58104">
    <property type="entry name" value="Methyl-accepting chemotaxis protein (MCP) signaling domain"/>
    <property type="match status" value="1"/>
</dbReference>
<dbReference type="GO" id="GO:0006935">
    <property type="term" value="P:chemotaxis"/>
    <property type="evidence" value="ECO:0007669"/>
    <property type="project" value="InterPro"/>
</dbReference>
<dbReference type="Proteomes" id="UP000542674">
    <property type="component" value="Unassembled WGS sequence"/>
</dbReference>
<dbReference type="PANTHER" id="PTHR32089:SF112">
    <property type="entry name" value="LYSOZYME-LIKE PROTEIN-RELATED"/>
    <property type="match status" value="1"/>
</dbReference>
<dbReference type="PROSITE" id="PS50111">
    <property type="entry name" value="CHEMOTAXIS_TRANSDUC_2"/>
    <property type="match status" value="1"/>
</dbReference>
<accession>A0A7W7T8P8</accession>
<organism evidence="9 10">
    <name type="scientific">Saccharothrix violaceirubra</name>
    <dbReference type="NCBI Taxonomy" id="413306"/>
    <lineage>
        <taxon>Bacteria</taxon>
        <taxon>Bacillati</taxon>
        <taxon>Actinomycetota</taxon>
        <taxon>Actinomycetes</taxon>
        <taxon>Pseudonocardiales</taxon>
        <taxon>Pseudonocardiaceae</taxon>
        <taxon>Saccharothrix</taxon>
    </lineage>
</organism>
<keyword evidence="10" id="KW-1185">Reference proteome</keyword>
<evidence type="ECO:0000259" key="7">
    <source>
        <dbReference type="PROSITE" id="PS50111"/>
    </source>
</evidence>
<keyword evidence="2 6" id="KW-1133">Transmembrane helix</keyword>
<dbReference type="RefSeq" id="WP_184673912.1">
    <property type="nucleotide sequence ID" value="NZ_BAABAI010000028.1"/>
</dbReference>
<dbReference type="GO" id="GO:0004888">
    <property type="term" value="F:transmembrane signaling receptor activity"/>
    <property type="evidence" value="ECO:0007669"/>
    <property type="project" value="InterPro"/>
</dbReference>
<evidence type="ECO:0000256" key="2">
    <source>
        <dbReference type="ARBA" id="ARBA00022989"/>
    </source>
</evidence>
<keyword evidence="1 6" id="KW-0812">Transmembrane</keyword>
<dbReference type="InterPro" id="IPR004089">
    <property type="entry name" value="MCPsignal_dom"/>
</dbReference>
<feature type="transmembrane region" description="Helical" evidence="6">
    <location>
        <begin position="201"/>
        <end position="220"/>
    </location>
</feature>
<dbReference type="GO" id="GO:0007165">
    <property type="term" value="P:signal transduction"/>
    <property type="evidence" value="ECO:0007669"/>
    <property type="project" value="UniProtKB-KW"/>
</dbReference>
<dbReference type="AlphaFoldDB" id="A0A7W7T8P8"/>
<dbReference type="InterPro" id="IPR004090">
    <property type="entry name" value="Chemotax_Me-accpt_rcpt"/>
</dbReference>
<evidence type="ECO:0000313" key="9">
    <source>
        <dbReference type="EMBL" id="MBB4968396.1"/>
    </source>
</evidence>
<dbReference type="SMART" id="SM00304">
    <property type="entry name" value="HAMP"/>
    <property type="match status" value="2"/>
</dbReference>
<evidence type="ECO:0000256" key="4">
    <source>
        <dbReference type="ARBA" id="ARBA00029447"/>
    </source>
</evidence>
<dbReference type="InterPro" id="IPR003660">
    <property type="entry name" value="HAMP_dom"/>
</dbReference>
<name>A0A7W7T8P8_9PSEU</name>
<dbReference type="Pfam" id="PF00672">
    <property type="entry name" value="HAMP"/>
    <property type="match status" value="1"/>
</dbReference>
<dbReference type="Gene3D" id="1.10.287.950">
    <property type="entry name" value="Methyl-accepting chemotaxis protein"/>
    <property type="match status" value="1"/>
</dbReference>
<dbReference type="CDD" id="cd06225">
    <property type="entry name" value="HAMP"/>
    <property type="match status" value="1"/>
</dbReference>
<reference evidence="9 10" key="1">
    <citation type="submission" date="2020-08" db="EMBL/GenBank/DDBJ databases">
        <title>Sequencing the genomes of 1000 actinobacteria strains.</title>
        <authorList>
            <person name="Klenk H.-P."/>
        </authorList>
    </citation>
    <scope>NUCLEOTIDE SEQUENCE [LARGE SCALE GENOMIC DNA]</scope>
    <source>
        <strain evidence="9 10">DSM 45084</strain>
    </source>
</reference>
<protein>
    <submittedName>
        <fullName evidence="9">Methyl-accepting chemotaxis protein</fullName>
    </submittedName>
</protein>
<evidence type="ECO:0000256" key="6">
    <source>
        <dbReference type="SAM" id="Phobius"/>
    </source>
</evidence>
<keyword evidence="6" id="KW-0472">Membrane</keyword>
<dbReference type="PANTHER" id="PTHR32089">
    <property type="entry name" value="METHYL-ACCEPTING CHEMOTAXIS PROTEIN MCPB"/>
    <property type="match status" value="1"/>
</dbReference>
<dbReference type="GO" id="GO:0016020">
    <property type="term" value="C:membrane"/>
    <property type="evidence" value="ECO:0007669"/>
    <property type="project" value="InterPro"/>
</dbReference>
<dbReference type="PROSITE" id="PS50885">
    <property type="entry name" value="HAMP"/>
    <property type="match status" value="1"/>
</dbReference>